<dbReference type="RefSeq" id="WP_377377904.1">
    <property type="nucleotide sequence ID" value="NZ_JBHSSW010000009.1"/>
</dbReference>
<evidence type="ECO:0000256" key="1">
    <source>
        <dbReference type="ARBA" id="ARBA00022679"/>
    </source>
</evidence>
<gene>
    <name evidence="4" type="ORF">ACFQDM_08250</name>
</gene>
<dbReference type="InterPro" id="IPR050832">
    <property type="entry name" value="Bact_Acetyltransf"/>
</dbReference>
<protein>
    <submittedName>
        <fullName evidence="4">GNAT family N-acetyltransferase</fullName>
        <ecNumber evidence="4">2.3.-.-</ecNumber>
    </submittedName>
</protein>
<evidence type="ECO:0000259" key="3">
    <source>
        <dbReference type="PROSITE" id="PS51186"/>
    </source>
</evidence>
<dbReference type="Proteomes" id="UP001596303">
    <property type="component" value="Unassembled WGS sequence"/>
</dbReference>
<feature type="domain" description="N-acetyltransferase" evidence="3">
    <location>
        <begin position="9"/>
        <end position="178"/>
    </location>
</feature>
<dbReference type="CDD" id="cd04301">
    <property type="entry name" value="NAT_SF"/>
    <property type="match status" value="1"/>
</dbReference>
<dbReference type="SUPFAM" id="SSF55729">
    <property type="entry name" value="Acyl-CoA N-acyltransferases (Nat)"/>
    <property type="match status" value="1"/>
</dbReference>
<proteinExistence type="predicted"/>
<dbReference type="EMBL" id="JBHSSW010000009">
    <property type="protein sequence ID" value="MFC6198066.1"/>
    <property type="molecule type" value="Genomic_DNA"/>
</dbReference>
<reference evidence="5" key="1">
    <citation type="journal article" date="2019" name="Int. J. Syst. Evol. Microbiol.">
        <title>The Global Catalogue of Microorganisms (GCM) 10K type strain sequencing project: providing services to taxonomists for standard genome sequencing and annotation.</title>
        <authorList>
            <consortium name="The Broad Institute Genomics Platform"/>
            <consortium name="The Broad Institute Genome Sequencing Center for Infectious Disease"/>
            <person name="Wu L."/>
            <person name="Ma J."/>
        </authorList>
    </citation>
    <scope>NUCLEOTIDE SEQUENCE [LARGE SCALE GENOMIC DNA]</scope>
    <source>
        <strain evidence="5">CGMCC-1.15741</strain>
    </source>
</reference>
<dbReference type="Gene3D" id="3.40.630.30">
    <property type="match status" value="1"/>
</dbReference>
<evidence type="ECO:0000313" key="5">
    <source>
        <dbReference type="Proteomes" id="UP001596303"/>
    </source>
</evidence>
<dbReference type="InterPro" id="IPR000182">
    <property type="entry name" value="GNAT_dom"/>
</dbReference>
<organism evidence="4 5">
    <name type="scientific">Ponticaulis profundi</name>
    <dbReference type="NCBI Taxonomy" id="2665222"/>
    <lineage>
        <taxon>Bacteria</taxon>
        <taxon>Pseudomonadati</taxon>
        <taxon>Pseudomonadota</taxon>
        <taxon>Alphaproteobacteria</taxon>
        <taxon>Hyphomonadales</taxon>
        <taxon>Hyphomonadaceae</taxon>
        <taxon>Ponticaulis</taxon>
    </lineage>
</organism>
<dbReference type="InterPro" id="IPR016181">
    <property type="entry name" value="Acyl_CoA_acyltransferase"/>
</dbReference>
<dbReference type="PROSITE" id="PS51186">
    <property type="entry name" value="GNAT"/>
    <property type="match status" value="1"/>
</dbReference>
<comment type="caution">
    <text evidence="4">The sequence shown here is derived from an EMBL/GenBank/DDBJ whole genome shotgun (WGS) entry which is preliminary data.</text>
</comment>
<keyword evidence="1 4" id="KW-0808">Transferase</keyword>
<evidence type="ECO:0000313" key="4">
    <source>
        <dbReference type="EMBL" id="MFC6198066.1"/>
    </source>
</evidence>
<keyword evidence="5" id="KW-1185">Reference proteome</keyword>
<evidence type="ECO:0000256" key="2">
    <source>
        <dbReference type="ARBA" id="ARBA00023315"/>
    </source>
</evidence>
<sequence length="183" mass="20738">MVQARDISLRFRDGKPEDAPRISDLGRQTFAETFGHIYSKADLDTYLETYFSLERVSRDLNDPDIEYRIAETSMNMVGYAKIGPVKLPLTRDCKNGLQLHRLYVRETRQGVGVGGILLSWAIDRSSERGAEELCLGVWSNNQHAIGVYENRGFTSEGYYDINVGRTVDRELIMSLKLKAVIDA</sequence>
<keyword evidence="2 4" id="KW-0012">Acyltransferase</keyword>
<dbReference type="PANTHER" id="PTHR43877">
    <property type="entry name" value="AMINOALKYLPHOSPHONATE N-ACETYLTRANSFERASE-RELATED-RELATED"/>
    <property type="match status" value="1"/>
</dbReference>
<name>A0ABW1S9X4_9PROT</name>
<dbReference type="EC" id="2.3.-.-" evidence="4"/>
<accession>A0ABW1S9X4</accession>
<dbReference type="GO" id="GO:0016746">
    <property type="term" value="F:acyltransferase activity"/>
    <property type="evidence" value="ECO:0007669"/>
    <property type="project" value="UniProtKB-KW"/>
</dbReference>
<dbReference type="Pfam" id="PF00583">
    <property type="entry name" value="Acetyltransf_1"/>
    <property type="match status" value="1"/>
</dbReference>